<dbReference type="SUPFAM" id="SSF53850">
    <property type="entry name" value="Periplasmic binding protein-like II"/>
    <property type="match status" value="1"/>
</dbReference>
<name>A0ABR7R2R5_9PROT</name>
<comment type="caution">
    <text evidence="3">The sequence shown here is derived from an EMBL/GenBank/DDBJ whole genome shotgun (WGS) entry which is preliminary data.</text>
</comment>
<feature type="chain" id="PRO_5047445311" evidence="2">
    <location>
        <begin position="25"/>
        <end position="321"/>
    </location>
</feature>
<dbReference type="RefSeq" id="WP_187777079.1">
    <property type="nucleotide sequence ID" value="NZ_JACTUZ010000005.1"/>
</dbReference>
<sequence length="321" mass="34025">MLRRRGLALLLGAAGLAAARPVRAQADFPSRPVQLIVPYAAGGPTDIYARAISQPLSAVWKHGVVVDNRPGGGTMIGTAAASQAAPDGYALLLTAFGFVMNPLMMRDLTFDPSAMVPIAQIGISVGVLYIRKDLPANDLQEFIAYAKRTRGGVSFGSSGVGSSTHTAAEMLASQAGFQMTHVPYRGSAPAITDLMAGNVDAVFDTAGTMSFVREGKLKALASGRATRGADMPEVPTIRESGVPMDSETWYGFIGPKGLPEALRDRIARDVRAAVEDPATQEKLIRGGLEPRYLGPAEFTAKLASERASWGKLVKERNLRLD</sequence>
<keyword evidence="2" id="KW-0732">Signal</keyword>
<evidence type="ECO:0000313" key="4">
    <source>
        <dbReference type="Proteomes" id="UP000603940"/>
    </source>
</evidence>
<comment type="similarity">
    <text evidence="1">Belongs to the UPF0065 (bug) family.</text>
</comment>
<gene>
    <name evidence="3" type="ORF">IBL25_03030</name>
</gene>
<evidence type="ECO:0000256" key="2">
    <source>
        <dbReference type="SAM" id="SignalP"/>
    </source>
</evidence>
<protein>
    <submittedName>
        <fullName evidence="3">Tripartite tricarboxylate transporter substrate binding protein</fullName>
    </submittedName>
</protein>
<proteinExistence type="inferred from homology"/>
<evidence type="ECO:0000256" key="1">
    <source>
        <dbReference type="ARBA" id="ARBA00006987"/>
    </source>
</evidence>
<reference evidence="3 4" key="1">
    <citation type="journal article" date="2009" name="Int. J. Syst. Evol. Microbiol.">
        <title>Transfer of Teichococcus ludipueritiae and Muricoccus roseus to the genus Roseomonas, as Roseomonas ludipueritiae comb. nov. and Roseomonas rosea comb. nov., respectively, and emended description of the genus Roseomonas.</title>
        <authorList>
            <person name="Sanchez-Porro C."/>
            <person name="Gallego V."/>
            <person name="Busse H.J."/>
            <person name="Kampfer P."/>
            <person name="Ventosa A."/>
        </authorList>
    </citation>
    <scope>NUCLEOTIDE SEQUENCE [LARGE SCALE GENOMIC DNA]</scope>
    <source>
        <strain evidence="3 4">DSM 14915</strain>
    </source>
</reference>
<organism evidence="3 4">
    <name type="scientific">Pseudoroseomonas ludipueritiae</name>
    <dbReference type="NCBI Taxonomy" id="198093"/>
    <lineage>
        <taxon>Bacteria</taxon>
        <taxon>Pseudomonadati</taxon>
        <taxon>Pseudomonadota</taxon>
        <taxon>Alphaproteobacteria</taxon>
        <taxon>Acetobacterales</taxon>
        <taxon>Acetobacteraceae</taxon>
        <taxon>Pseudoroseomonas</taxon>
    </lineage>
</organism>
<evidence type="ECO:0000313" key="3">
    <source>
        <dbReference type="EMBL" id="MBC9175920.1"/>
    </source>
</evidence>
<accession>A0ABR7R2R5</accession>
<dbReference type="Pfam" id="PF03401">
    <property type="entry name" value="TctC"/>
    <property type="match status" value="1"/>
</dbReference>
<dbReference type="Proteomes" id="UP000603940">
    <property type="component" value="Unassembled WGS sequence"/>
</dbReference>
<keyword evidence="4" id="KW-1185">Reference proteome</keyword>
<dbReference type="InterPro" id="IPR005064">
    <property type="entry name" value="BUG"/>
</dbReference>
<dbReference type="Gene3D" id="3.40.190.10">
    <property type="entry name" value="Periplasmic binding protein-like II"/>
    <property type="match status" value="1"/>
</dbReference>
<dbReference type="PANTHER" id="PTHR42928:SF5">
    <property type="entry name" value="BLR1237 PROTEIN"/>
    <property type="match status" value="1"/>
</dbReference>
<dbReference type="EMBL" id="JACTUZ010000005">
    <property type="protein sequence ID" value="MBC9175920.1"/>
    <property type="molecule type" value="Genomic_DNA"/>
</dbReference>
<feature type="signal peptide" evidence="2">
    <location>
        <begin position="1"/>
        <end position="24"/>
    </location>
</feature>
<dbReference type="InterPro" id="IPR042100">
    <property type="entry name" value="Bug_dom1"/>
</dbReference>
<dbReference type="PANTHER" id="PTHR42928">
    <property type="entry name" value="TRICARBOXYLATE-BINDING PROTEIN"/>
    <property type="match status" value="1"/>
</dbReference>
<dbReference type="Gene3D" id="3.40.190.150">
    <property type="entry name" value="Bordetella uptake gene, domain 1"/>
    <property type="match status" value="1"/>
</dbReference>
<dbReference type="PIRSF" id="PIRSF017082">
    <property type="entry name" value="YflP"/>
    <property type="match status" value="1"/>
</dbReference>